<evidence type="ECO:0000256" key="8">
    <source>
        <dbReference type="ARBA" id="ARBA00047883"/>
    </source>
</evidence>
<dbReference type="GO" id="GO:0004789">
    <property type="term" value="F:thiamine-phosphate diphosphorylase activity"/>
    <property type="evidence" value="ECO:0007669"/>
    <property type="project" value="UniProtKB-UniRule"/>
</dbReference>
<proteinExistence type="inferred from homology"/>
<feature type="binding site" evidence="9">
    <location>
        <position position="117"/>
    </location>
    <ligand>
        <name>4-amino-2-methyl-5-(diphosphooxymethyl)pyrimidine</name>
        <dbReference type="ChEBI" id="CHEBI:57841"/>
    </ligand>
</feature>
<evidence type="ECO:0000259" key="12">
    <source>
        <dbReference type="Pfam" id="PF02581"/>
    </source>
</evidence>
<keyword evidence="2 9" id="KW-0808">Transferase</keyword>
<dbReference type="SUPFAM" id="SSF51391">
    <property type="entry name" value="Thiamin phosphate synthase"/>
    <property type="match status" value="1"/>
</dbReference>
<dbReference type="GO" id="GO:0009229">
    <property type="term" value="P:thiamine diphosphate biosynthetic process"/>
    <property type="evidence" value="ECO:0007669"/>
    <property type="project" value="UniProtKB-UniRule"/>
</dbReference>
<dbReference type="PANTHER" id="PTHR20857">
    <property type="entry name" value="THIAMINE-PHOSPHATE PYROPHOSPHORYLASE"/>
    <property type="match status" value="1"/>
</dbReference>
<comment type="function">
    <text evidence="9">Condenses 4-methyl-5-(beta-hydroxyethyl)thiazole monophosphate (THZ-P) and 2-methyl-4-amino-5-hydroxymethyl pyrimidine pyrophosphate (HMP-PP) to form thiamine monophosphate (TMP).</text>
</comment>
<comment type="catalytic activity">
    <reaction evidence="6 9 10">
        <text>4-methyl-5-(2-phosphooxyethyl)-thiazole + 4-amino-2-methyl-5-(diphosphooxymethyl)pyrimidine + H(+) = thiamine phosphate + diphosphate</text>
        <dbReference type="Rhea" id="RHEA:22328"/>
        <dbReference type="ChEBI" id="CHEBI:15378"/>
        <dbReference type="ChEBI" id="CHEBI:33019"/>
        <dbReference type="ChEBI" id="CHEBI:37575"/>
        <dbReference type="ChEBI" id="CHEBI:57841"/>
        <dbReference type="ChEBI" id="CHEBI:58296"/>
        <dbReference type="EC" id="2.5.1.3"/>
    </reaction>
</comment>
<feature type="binding site" evidence="9">
    <location>
        <begin position="195"/>
        <end position="196"/>
    </location>
    <ligand>
        <name>2-[(2R,5Z)-2-carboxy-4-methylthiazol-5(2H)-ylidene]ethyl phosphate</name>
        <dbReference type="ChEBI" id="CHEBI:62899"/>
    </ligand>
</feature>
<sequence length="230" mass="24105">MSRVRSEEMRDHLGLYLVMGSVNCRMDPVQVAEEALAGGVSVLQYREKGRGALIGDDKKRLGAELQAVCKRHGVPFIVNDDLELALELGADGIHIGQQDERADRVRSRIGDLMLGVSAHTVEEAQLAIEQGADYLGIGPIYPTQSKEDALEAQGPSIIGNIRAAGINVPLVGIGGITLANAGGVMEAGADGIAVISALTGADDIRAAASSFRRLGPESDQGKRVAGSRQA</sequence>
<dbReference type="Gene3D" id="3.20.20.70">
    <property type="entry name" value="Aldolase class I"/>
    <property type="match status" value="1"/>
</dbReference>
<feature type="binding site" evidence="9">
    <location>
        <begin position="143"/>
        <end position="145"/>
    </location>
    <ligand>
        <name>2-[(2R,5Z)-2-carboxy-4-methylthiazol-5(2H)-ylidene]ethyl phosphate</name>
        <dbReference type="ChEBI" id="CHEBI:62899"/>
    </ligand>
</feature>
<accession>A0A3A3H147</accession>
<comment type="catalytic activity">
    <reaction evidence="8 9 10">
        <text>2-[(2R,5Z)-2-carboxy-4-methylthiazol-5(2H)-ylidene]ethyl phosphate + 4-amino-2-methyl-5-(diphosphooxymethyl)pyrimidine + 2 H(+) = thiamine phosphate + CO2 + diphosphate</text>
        <dbReference type="Rhea" id="RHEA:47844"/>
        <dbReference type="ChEBI" id="CHEBI:15378"/>
        <dbReference type="ChEBI" id="CHEBI:16526"/>
        <dbReference type="ChEBI" id="CHEBI:33019"/>
        <dbReference type="ChEBI" id="CHEBI:37575"/>
        <dbReference type="ChEBI" id="CHEBI:57841"/>
        <dbReference type="ChEBI" id="CHEBI:62899"/>
        <dbReference type="EC" id="2.5.1.3"/>
    </reaction>
</comment>
<keyword evidence="5 9" id="KW-0784">Thiamine biosynthesis</keyword>
<dbReference type="EMBL" id="QYZD01000005">
    <property type="protein sequence ID" value="RJG24791.1"/>
    <property type="molecule type" value="Genomic_DNA"/>
</dbReference>
<dbReference type="OrthoDB" id="9812206at2"/>
<dbReference type="InterPro" id="IPR034291">
    <property type="entry name" value="TMP_synthase"/>
</dbReference>
<keyword evidence="4 9" id="KW-0460">Magnesium</keyword>
<dbReference type="PANTHER" id="PTHR20857:SF15">
    <property type="entry name" value="THIAMINE-PHOSPHATE SYNTHASE"/>
    <property type="match status" value="1"/>
</dbReference>
<dbReference type="InterPro" id="IPR036206">
    <property type="entry name" value="ThiamineP_synth_sf"/>
</dbReference>
<evidence type="ECO:0000313" key="14">
    <source>
        <dbReference type="Proteomes" id="UP000266177"/>
    </source>
</evidence>
<dbReference type="GO" id="GO:0009228">
    <property type="term" value="P:thiamine biosynthetic process"/>
    <property type="evidence" value="ECO:0007669"/>
    <property type="project" value="UniProtKB-KW"/>
</dbReference>
<dbReference type="AlphaFoldDB" id="A0A3A3H147"/>
<evidence type="ECO:0000256" key="7">
    <source>
        <dbReference type="ARBA" id="ARBA00047851"/>
    </source>
</evidence>
<dbReference type="RefSeq" id="WP_119792496.1">
    <property type="nucleotide sequence ID" value="NZ_QYZD01000005.1"/>
</dbReference>
<comment type="similarity">
    <text evidence="9 10">Belongs to the thiamine-phosphate synthase family.</text>
</comment>
<evidence type="ECO:0000256" key="2">
    <source>
        <dbReference type="ARBA" id="ARBA00022679"/>
    </source>
</evidence>
<evidence type="ECO:0000313" key="13">
    <source>
        <dbReference type="EMBL" id="RJG24791.1"/>
    </source>
</evidence>
<feature type="binding site" evidence="9">
    <location>
        <begin position="44"/>
        <end position="48"/>
    </location>
    <ligand>
        <name>4-amino-2-methyl-5-(diphosphooxymethyl)pyrimidine</name>
        <dbReference type="ChEBI" id="CHEBI:57841"/>
    </ligand>
</feature>
<gene>
    <name evidence="9" type="primary">thiE</name>
    <name evidence="13" type="ORF">DQX05_08055</name>
</gene>
<feature type="binding site" evidence="9">
    <location>
        <position position="146"/>
    </location>
    <ligand>
        <name>4-amino-2-methyl-5-(diphosphooxymethyl)pyrimidine</name>
        <dbReference type="ChEBI" id="CHEBI:57841"/>
    </ligand>
</feature>
<dbReference type="InterPro" id="IPR022998">
    <property type="entry name" value="ThiamineP_synth_TenI"/>
</dbReference>
<evidence type="ECO:0000256" key="9">
    <source>
        <dbReference type="HAMAP-Rule" id="MF_00097"/>
    </source>
</evidence>
<evidence type="ECO:0000256" key="5">
    <source>
        <dbReference type="ARBA" id="ARBA00022977"/>
    </source>
</evidence>
<dbReference type="Proteomes" id="UP000266177">
    <property type="component" value="Unassembled WGS sequence"/>
</dbReference>
<dbReference type="UniPathway" id="UPA00060">
    <property type="reaction ID" value="UER00141"/>
</dbReference>
<feature type="binding site" evidence="9">
    <location>
        <position position="79"/>
    </location>
    <ligand>
        <name>4-amino-2-methyl-5-(diphosphooxymethyl)pyrimidine</name>
        <dbReference type="ChEBI" id="CHEBI:57841"/>
    </ligand>
</feature>
<dbReference type="NCBIfam" id="TIGR00693">
    <property type="entry name" value="thiE"/>
    <property type="match status" value="1"/>
</dbReference>
<feature type="binding site" evidence="9">
    <location>
        <position position="175"/>
    </location>
    <ligand>
        <name>2-[(2R,5Z)-2-carboxy-4-methylthiazol-5(2H)-ylidene]ethyl phosphate</name>
        <dbReference type="ChEBI" id="CHEBI:62899"/>
    </ligand>
</feature>
<feature type="binding site" evidence="9">
    <location>
        <position position="80"/>
    </location>
    <ligand>
        <name>Mg(2+)</name>
        <dbReference type="ChEBI" id="CHEBI:18420"/>
    </ligand>
</feature>
<comment type="cofactor">
    <cofactor evidence="9">
        <name>Mg(2+)</name>
        <dbReference type="ChEBI" id="CHEBI:18420"/>
    </cofactor>
    <text evidence="9">Binds 1 Mg(2+) ion per subunit.</text>
</comment>
<dbReference type="GO" id="GO:0000287">
    <property type="term" value="F:magnesium ion binding"/>
    <property type="evidence" value="ECO:0007669"/>
    <property type="project" value="UniProtKB-UniRule"/>
</dbReference>
<dbReference type="FunFam" id="3.20.20.70:FF:000096">
    <property type="entry name" value="Thiamine-phosphate synthase"/>
    <property type="match status" value="1"/>
</dbReference>
<evidence type="ECO:0000256" key="11">
    <source>
        <dbReference type="RuleBase" id="RU004253"/>
    </source>
</evidence>
<protein>
    <recommendedName>
        <fullName evidence="9">Thiamine-phosphate synthase</fullName>
        <shortName evidence="9">TP synthase</shortName>
        <shortName evidence="9">TPS</shortName>
        <ecNumber evidence="9">2.5.1.3</ecNumber>
    </recommendedName>
    <alternativeName>
        <fullName evidence="9">Thiamine-phosphate pyrophosphorylase</fullName>
        <shortName evidence="9">TMP pyrophosphorylase</shortName>
        <shortName evidence="9">TMP-PPase</shortName>
    </alternativeName>
</protein>
<dbReference type="CDD" id="cd00564">
    <property type="entry name" value="TMP_TenI"/>
    <property type="match status" value="1"/>
</dbReference>
<dbReference type="InterPro" id="IPR013785">
    <property type="entry name" value="Aldolase_TIM"/>
</dbReference>
<keyword evidence="3 9" id="KW-0479">Metal-binding</keyword>
<reference evidence="13 14" key="1">
    <citation type="submission" date="2018-09" db="EMBL/GenBank/DDBJ databases">
        <title>Paenibacillus SK2017-BO5.</title>
        <authorList>
            <person name="Piskunova J.V."/>
            <person name="Dubiley S.A."/>
            <person name="Severinov K.V."/>
        </authorList>
    </citation>
    <scope>NUCLEOTIDE SEQUENCE [LARGE SCALE GENOMIC DNA]</scope>
    <source>
        <strain evidence="13 14">BO5</strain>
    </source>
</reference>
<dbReference type="HAMAP" id="MF_00097">
    <property type="entry name" value="TMP_synthase"/>
    <property type="match status" value="1"/>
</dbReference>
<dbReference type="GO" id="GO:0005737">
    <property type="term" value="C:cytoplasm"/>
    <property type="evidence" value="ECO:0007669"/>
    <property type="project" value="TreeGrafter"/>
</dbReference>
<feature type="binding site" evidence="9">
    <location>
        <position position="99"/>
    </location>
    <ligand>
        <name>Mg(2+)</name>
        <dbReference type="ChEBI" id="CHEBI:18420"/>
    </ligand>
</feature>
<dbReference type="Pfam" id="PF02581">
    <property type="entry name" value="TMP-TENI"/>
    <property type="match status" value="1"/>
</dbReference>
<evidence type="ECO:0000256" key="1">
    <source>
        <dbReference type="ARBA" id="ARBA00005165"/>
    </source>
</evidence>
<evidence type="ECO:0000256" key="6">
    <source>
        <dbReference type="ARBA" id="ARBA00047334"/>
    </source>
</evidence>
<comment type="catalytic activity">
    <reaction evidence="7 9 10">
        <text>2-(2-carboxy-4-methylthiazol-5-yl)ethyl phosphate + 4-amino-2-methyl-5-(diphosphooxymethyl)pyrimidine + 2 H(+) = thiamine phosphate + CO2 + diphosphate</text>
        <dbReference type="Rhea" id="RHEA:47848"/>
        <dbReference type="ChEBI" id="CHEBI:15378"/>
        <dbReference type="ChEBI" id="CHEBI:16526"/>
        <dbReference type="ChEBI" id="CHEBI:33019"/>
        <dbReference type="ChEBI" id="CHEBI:37575"/>
        <dbReference type="ChEBI" id="CHEBI:57841"/>
        <dbReference type="ChEBI" id="CHEBI:62890"/>
        <dbReference type="EC" id="2.5.1.3"/>
    </reaction>
</comment>
<organism evidence="13 14">
    <name type="scientific">Paenibacillus thiaminolyticus</name>
    <name type="common">Bacillus thiaminolyticus</name>
    <dbReference type="NCBI Taxonomy" id="49283"/>
    <lineage>
        <taxon>Bacteria</taxon>
        <taxon>Bacillati</taxon>
        <taxon>Bacillota</taxon>
        <taxon>Bacilli</taxon>
        <taxon>Bacillales</taxon>
        <taxon>Paenibacillaceae</taxon>
        <taxon>Paenibacillus</taxon>
    </lineage>
</organism>
<name>A0A3A3H147_PANTH</name>
<dbReference type="EC" id="2.5.1.3" evidence="9"/>
<evidence type="ECO:0000256" key="10">
    <source>
        <dbReference type="RuleBase" id="RU003826"/>
    </source>
</evidence>
<comment type="pathway">
    <text evidence="1 9 11">Cofactor biosynthesis; thiamine diphosphate biosynthesis; thiamine phosphate from 4-amino-2-methyl-5-diphosphomethylpyrimidine and 4-methyl-5-(2-phosphoethyl)-thiazole: step 1/1.</text>
</comment>
<evidence type="ECO:0000256" key="4">
    <source>
        <dbReference type="ARBA" id="ARBA00022842"/>
    </source>
</evidence>
<comment type="caution">
    <text evidence="13">The sequence shown here is derived from an EMBL/GenBank/DDBJ whole genome shotgun (WGS) entry which is preliminary data.</text>
</comment>
<evidence type="ECO:0000256" key="3">
    <source>
        <dbReference type="ARBA" id="ARBA00022723"/>
    </source>
</evidence>
<feature type="domain" description="Thiamine phosphate synthase/TenI" evidence="12">
    <location>
        <begin position="15"/>
        <end position="198"/>
    </location>
</feature>